<dbReference type="Pfam" id="PF04290">
    <property type="entry name" value="DctQ"/>
    <property type="match status" value="1"/>
</dbReference>
<name>A0A940PKX5_9MICO</name>
<dbReference type="InterPro" id="IPR055348">
    <property type="entry name" value="DctQ"/>
</dbReference>
<evidence type="ECO:0000256" key="9">
    <source>
        <dbReference type="SAM" id="Phobius"/>
    </source>
</evidence>
<feature type="transmembrane region" description="Helical" evidence="9">
    <location>
        <begin position="63"/>
        <end position="86"/>
    </location>
</feature>
<feature type="transmembrane region" description="Helical" evidence="9">
    <location>
        <begin position="98"/>
        <end position="122"/>
    </location>
</feature>
<protein>
    <submittedName>
        <fullName evidence="11">TRAP-type C4-dicarboxylate transport system permease small subunit</fullName>
    </submittedName>
</protein>
<keyword evidence="6 9" id="KW-1133">Transmembrane helix</keyword>
<evidence type="ECO:0000259" key="10">
    <source>
        <dbReference type="Pfam" id="PF04290"/>
    </source>
</evidence>
<gene>
    <name evidence="11" type="ORF">JOF28_001054</name>
</gene>
<dbReference type="GO" id="GO:0015740">
    <property type="term" value="P:C4-dicarboxylate transport"/>
    <property type="evidence" value="ECO:0007669"/>
    <property type="project" value="TreeGrafter"/>
</dbReference>
<keyword evidence="5 9" id="KW-0812">Transmembrane</keyword>
<dbReference type="PANTHER" id="PTHR35011">
    <property type="entry name" value="2,3-DIKETO-L-GULONATE TRAP TRANSPORTER SMALL PERMEASE PROTEIN YIAM"/>
    <property type="match status" value="1"/>
</dbReference>
<keyword evidence="12" id="KW-1185">Reference proteome</keyword>
<keyword evidence="2" id="KW-0813">Transport</keyword>
<evidence type="ECO:0000256" key="2">
    <source>
        <dbReference type="ARBA" id="ARBA00022448"/>
    </source>
</evidence>
<feature type="domain" description="Tripartite ATP-independent periplasmic transporters DctQ component" evidence="10">
    <location>
        <begin position="34"/>
        <end position="166"/>
    </location>
</feature>
<dbReference type="InterPro" id="IPR007387">
    <property type="entry name" value="TRAP_DctQ"/>
</dbReference>
<dbReference type="Proteomes" id="UP000675163">
    <property type="component" value="Unassembled WGS sequence"/>
</dbReference>
<proteinExistence type="inferred from homology"/>
<evidence type="ECO:0000313" key="11">
    <source>
        <dbReference type="EMBL" id="MBP1325822.1"/>
    </source>
</evidence>
<dbReference type="PANTHER" id="PTHR35011:SF10">
    <property type="entry name" value="TRAP TRANSPORTER SMALL PERMEASE PROTEIN"/>
    <property type="match status" value="1"/>
</dbReference>
<comment type="subcellular location">
    <subcellularLocation>
        <location evidence="1">Cell inner membrane</location>
        <topology evidence="1">Multi-pass membrane protein</topology>
    </subcellularLocation>
</comment>
<evidence type="ECO:0000256" key="1">
    <source>
        <dbReference type="ARBA" id="ARBA00004429"/>
    </source>
</evidence>
<comment type="similarity">
    <text evidence="8">Belongs to the TRAP transporter small permease family.</text>
</comment>
<dbReference type="AlphaFoldDB" id="A0A940PKX5"/>
<evidence type="ECO:0000256" key="8">
    <source>
        <dbReference type="ARBA" id="ARBA00038436"/>
    </source>
</evidence>
<evidence type="ECO:0000256" key="7">
    <source>
        <dbReference type="ARBA" id="ARBA00023136"/>
    </source>
</evidence>
<dbReference type="RefSeq" id="WP_209704827.1">
    <property type="nucleotide sequence ID" value="NZ_JAFIDA010000001.1"/>
</dbReference>
<keyword evidence="3" id="KW-1003">Cell membrane</keyword>
<organism evidence="11 12">
    <name type="scientific">Leucobacter exalbidus</name>
    <dbReference type="NCBI Taxonomy" id="662960"/>
    <lineage>
        <taxon>Bacteria</taxon>
        <taxon>Bacillati</taxon>
        <taxon>Actinomycetota</taxon>
        <taxon>Actinomycetes</taxon>
        <taxon>Micrococcales</taxon>
        <taxon>Microbacteriaceae</taxon>
        <taxon>Leucobacter</taxon>
    </lineage>
</organism>
<accession>A0A940PKX5</accession>
<dbReference type="EMBL" id="JAFIDA010000001">
    <property type="protein sequence ID" value="MBP1325822.1"/>
    <property type="molecule type" value="Genomic_DNA"/>
</dbReference>
<keyword evidence="7 9" id="KW-0472">Membrane</keyword>
<evidence type="ECO:0000256" key="4">
    <source>
        <dbReference type="ARBA" id="ARBA00022519"/>
    </source>
</evidence>
<reference evidence="11" key="1">
    <citation type="submission" date="2021-02" db="EMBL/GenBank/DDBJ databases">
        <title>Sequencing the genomes of 1000 actinobacteria strains.</title>
        <authorList>
            <person name="Klenk H.-P."/>
        </authorList>
    </citation>
    <scope>NUCLEOTIDE SEQUENCE</scope>
    <source>
        <strain evidence="11">DSM 22850</strain>
    </source>
</reference>
<comment type="caution">
    <text evidence="11">The sequence shown here is derived from an EMBL/GenBank/DDBJ whole genome shotgun (WGS) entry which is preliminary data.</text>
</comment>
<evidence type="ECO:0000256" key="5">
    <source>
        <dbReference type="ARBA" id="ARBA00022692"/>
    </source>
</evidence>
<feature type="transmembrane region" description="Helical" evidence="9">
    <location>
        <begin position="142"/>
        <end position="162"/>
    </location>
</feature>
<evidence type="ECO:0000313" key="12">
    <source>
        <dbReference type="Proteomes" id="UP000675163"/>
    </source>
</evidence>
<keyword evidence="4" id="KW-0997">Cell inner membrane</keyword>
<evidence type="ECO:0000256" key="3">
    <source>
        <dbReference type="ARBA" id="ARBA00022475"/>
    </source>
</evidence>
<evidence type="ECO:0000256" key="6">
    <source>
        <dbReference type="ARBA" id="ARBA00022989"/>
    </source>
</evidence>
<feature type="transmembrane region" description="Helical" evidence="9">
    <location>
        <begin position="21"/>
        <end position="43"/>
    </location>
</feature>
<sequence>METVEEQRSSTFDKVLRQVSAGLGIIAASALVVLMMATVIDVVVRAISRASVPGMMELAESALVVSVFLGLAWTSIQGGHVAVSIVTDRLNAKAARVVSSLVWMLNATLLIWMTYASFLRAVLATKMNETRFGLVQWPMWPMRWVIAVGLLLWAVVAVVNLVRSVTGKSIYGEEEAVLDV</sequence>
<dbReference type="GO" id="GO:0022857">
    <property type="term" value="F:transmembrane transporter activity"/>
    <property type="evidence" value="ECO:0007669"/>
    <property type="project" value="TreeGrafter"/>
</dbReference>
<dbReference type="GO" id="GO:0005886">
    <property type="term" value="C:plasma membrane"/>
    <property type="evidence" value="ECO:0007669"/>
    <property type="project" value="UniProtKB-SubCell"/>
</dbReference>